<dbReference type="Proteomes" id="UP000790787">
    <property type="component" value="Chromosome 11"/>
</dbReference>
<reference evidence="2" key="2">
    <citation type="submission" date="2025-08" db="UniProtKB">
        <authorList>
            <consortium name="RefSeq"/>
        </authorList>
    </citation>
    <scope>IDENTIFICATION</scope>
    <source>
        <tissue evidence="2">Leaf</tissue>
    </source>
</reference>
<accession>A0AC58S5E3</accession>
<name>A0AC58S5E3_TOBAC</name>
<sequence length="252" mass="29894">MATNNISQFSGSDVAIVLHKPRIPPFLTKTYEMVDDPNTNSIISWSLTSTSFIIWDHIRLCSQLLPQYFKHENLSSFIYQLNNYGFKKIGLQKWEYEHYWFRPGKKHLLSNIKRRNQNQKIQEHCYQENYYNGVVTELRSQRDFNVTLMSEIEKMKEKQDDLANRIASLREYLEKSDAKFRKLLCLLAKGIKQVAMQQAMKNDEQTKKRKVEDIAEICKNVVEKKMDDLVAIKQVHEIMQKKQEIEIEKKRG</sequence>
<keyword evidence="1" id="KW-1185">Reference proteome</keyword>
<proteinExistence type="predicted"/>
<organism evidence="1 2">
    <name type="scientific">Nicotiana tabacum</name>
    <name type="common">Common tobacco</name>
    <dbReference type="NCBI Taxonomy" id="4097"/>
    <lineage>
        <taxon>Eukaryota</taxon>
        <taxon>Viridiplantae</taxon>
        <taxon>Streptophyta</taxon>
        <taxon>Embryophyta</taxon>
        <taxon>Tracheophyta</taxon>
        <taxon>Spermatophyta</taxon>
        <taxon>Magnoliopsida</taxon>
        <taxon>eudicotyledons</taxon>
        <taxon>Gunneridae</taxon>
        <taxon>Pentapetalae</taxon>
        <taxon>asterids</taxon>
        <taxon>lamiids</taxon>
        <taxon>Solanales</taxon>
        <taxon>Solanaceae</taxon>
        <taxon>Nicotianoideae</taxon>
        <taxon>Nicotianeae</taxon>
        <taxon>Nicotiana</taxon>
    </lineage>
</organism>
<protein>
    <submittedName>
        <fullName evidence="2">Heat shock factor protein HSF30-like</fullName>
    </submittedName>
</protein>
<evidence type="ECO:0000313" key="2">
    <source>
        <dbReference type="RefSeq" id="XP_075080206.1"/>
    </source>
</evidence>
<gene>
    <name evidence="2" type="primary">LOC107768665</name>
</gene>
<dbReference type="RefSeq" id="XP_075080206.1">
    <property type="nucleotide sequence ID" value="XM_075224105.1"/>
</dbReference>
<evidence type="ECO:0000313" key="1">
    <source>
        <dbReference type="Proteomes" id="UP000790787"/>
    </source>
</evidence>
<reference evidence="1" key="1">
    <citation type="journal article" date="2014" name="Nat. Commun.">
        <title>The tobacco genome sequence and its comparison with those of tomato and potato.</title>
        <authorList>
            <person name="Sierro N."/>
            <person name="Battey J.N."/>
            <person name="Ouadi S."/>
            <person name="Bakaher N."/>
            <person name="Bovet L."/>
            <person name="Willig A."/>
            <person name="Goepfert S."/>
            <person name="Peitsch M.C."/>
            <person name="Ivanov N.V."/>
        </authorList>
    </citation>
    <scope>NUCLEOTIDE SEQUENCE [LARGE SCALE GENOMIC DNA]</scope>
</reference>